<dbReference type="AlphaFoldDB" id="A0A975P4Z7"/>
<protein>
    <recommendedName>
        <fullName evidence="4">Alpha/beta hydrolase</fullName>
    </recommendedName>
</protein>
<gene>
    <name evidence="2" type="ORF">KM031_13230</name>
</gene>
<dbReference type="Gene3D" id="3.40.50.1820">
    <property type="entry name" value="alpha/beta hydrolase"/>
    <property type="match status" value="1"/>
</dbReference>
<reference evidence="2" key="1">
    <citation type="submission" date="2021-06" db="EMBL/GenBank/DDBJ databases">
        <title>Direct submission.</title>
        <authorList>
            <person name="Lee C.-S."/>
            <person name="Jin L."/>
        </authorList>
    </citation>
    <scope>NUCLEOTIDE SEQUENCE</scope>
    <source>
        <strain evidence="2">Con5</strain>
    </source>
</reference>
<proteinExistence type="predicted"/>
<dbReference type="RefSeq" id="WP_215506111.1">
    <property type="nucleotide sequence ID" value="NZ_CP076361.1"/>
</dbReference>
<name>A0A975P4Z7_9RHOB</name>
<dbReference type="Proteomes" id="UP000679352">
    <property type="component" value="Chromosome"/>
</dbReference>
<sequence length="238" mass="26137">MRRIWDRAPLAIDAVDGLPDGPQADVLVLAFASIGHDPAQMPSPEFRRMAVGGQGRAALFVMDRSRSWGNTPDFAPAVQAAVAHMRQRQTIRRIVTLGSSMGGFCALVAASLLPVDVVLAFSPQFSVDPRVMTQENRWRDWTRAIDRFTHATAPLPQTRITLFHGAVDDLPQALAFPVQRGLDHLLFPDQTHAGLAAHLKARGVMEGLLEAALEDDRRRLLRIAASAGGRLRQRLYPA</sequence>
<accession>A0A975P4Z7</accession>
<keyword evidence="1" id="KW-0472">Membrane</keyword>
<keyword evidence="1" id="KW-1133">Transmembrane helix</keyword>
<keyword evidence="3" id="KW-1185">Reference proteome</keyword>
<evidence type="ECO:0008006" key="4">
    <source>
        <dbReference type="Google" id="ProtNLM"/>
    </source>
</evidence>
<evidence type="ECO:0000313" key="2">
    <source>
        <dbReference type="EMBL" id="QWK89790.1"/>
    </source>
</evidence>
<keyword evidence="1" id="KW-0812">Transmembrane</keyword>
<dbReference type="EMBL" id="CP076361">
    <property type="protein sequence ID" value="QWK89790.1"/>
    <property type="molecule type" value="Genomic_DNA"/>
</dbReference>
<evidence type="ECO:0000313" key="3">
    <source>
        <dbReference type="Proteomes" id="UP000679352"/>
    </source>
</evidence>
<feature type="transmembrane region" description="Helical" evidence="1">
    <location>
        <begin position="94"/>
        <end position="121"/>
    </location>
</feature>
<organism evidence="2 3">
    <name type="scientific">Gemmobacter fulvus</name>
    <dbReference type="NCBI Taxonomy" id="2840474"/>
    <lineage>
        <taxon>Bacteria</taxon>
        <taxon>Pseudomonadati</taxon>
        <taxon>Pseudomonadota</taxon>
        <taxon>Alphaproteobacteria</taxon>
        <taxon>Rhodobacterales</taxon>
        <taxon>Paracoccaceae</taxon>
        <taxon>Gemmobacter</taxon>
    </lineage>
</organism>
<dbReference type="SUPFAM" id="SSF53474">
    <property type="entry name" value="alpha/beta-Hydrolases"/>
    <property type="match status" value="1"/>
</dbReference>
<dbReference type="KEGG" id="gfu:KM031_13230"/>
<dbReference type="InterPro" id="IPR029058">
    <property type="entry name" value="AB_hydrolase_fold"/>
</dbReference>
<evidence type="ECO:0000256" key="1">
    <source>
        <dbReference type="SAM" id="Phobius"/>
    </source>
</evidence>